<gene>
    <name evidence="2" type="primary">LOC104238458</name>
</gene>
<dbReference type="AlphaFoldDB" id="A0A1U7XW00"/>
<evidence type="ECO:0000313" key="2">
    <source>
        <dbReference type="RefSeq" id="XP_009791114.1"/>
    </source>
</evidence>
<accession>A0A1U7XW00</accession>
<reference evidence="2" key="2">
    <citation type="submission" date="2025-08" db="UniProtKB">
        <authorList>
            <consortium name="RefSeq"/>
        </authorList>
    </citation>
    <scope>IDENTIFICATION</scope>
    <source>
        <tissue evidence="2">Leaf</tissue>
    </source>
</reference>
<evidence type="ECO:0000313" key="1">
    <source>
        <dbReference type="Proteomes" id="UP000189701"/>
    </source>
</evidence>
<dbReference type="RefSeq" id="XP_009791114.1">
    <property type="nucleotide sequence ID" value="XM_009792812.1"/>
</dbReference>
<proteinExistence type="predicted"/>
<keyword evidence="1" id="KW-1185">Reference proteome</keyword>
<dbReference type="RefSeq" id="XP_070016498.1">
    <property type="nucleotide sequence ID" value="XM_070160397.1"/>
</dbReference>
<dbReference type="GeneID" id="104238458"/>
<dbReference type="eggNOG" id="KOG0950">
    <property type="taxonomic scope" value="Eukaryota"/>
</dbReference>
<dbReference type="Proteomes" id="UP000189701">
    <property type="component" value="Unplaced"/>
</dbReference>
<organism evidence="1 2">
    <name type="scientific">Nicotiana sylvestris</name>
    <name type="common">Wood tobacco</name>
    <name type="synonym">South American tobacco</name>
    <dbReference type="NCBI Taxonomy" id="4096"/>
    <lineage>
        <taxon>Eukaryota</taxon>
        <taxon>Viridiplantae</taxon>
        <taxon>Streptophyta</taxon>
        <taxon>Embryophyta</taxon>
        <taxon>Tracheophyta</taxon>
        <taxon>Spermatophyta</taxon>
        <taxon>Magnoliopsida</taxon>
        <taxon>eudicotyledons</taxon>
        <taxon>Gunneridae</taxon>
        <taxon>Pentapetalae</taxon>
        <taxon>asterids</taxon>
        <taxon>lamiids</taxon>
        <taxon>Solanales</taxon>
        <taxon>Solanaceae</taxon>
        <taxon>Nicotianoideae</taxon>
        <taxon>Nicotianeae</taxon>
        <taxon>Nicotiana</taxon>
    </lineage>
</organism>
<protein>
    <submittedName>
        <fullName evidence="2">DNA polymerase I B, chloroplastic/mitochondrial-like isoform X1</fullName>
    </submittedName>
</protein>
<sequence length="146" mass="16788">MLFLVSTKLLYQSLECYFKGYLLAIQNQLALEKDRYKIHLAFIAAQENSLIVSDNEQSMLDASRAGGDFHLRTATNMYPRIHEAIEKAQLLPRGKIPLLQKNTNFVQEVRFIGIFIHDAFAPKRKKAKMLNFVAAYERTTVRLAPK</sequence>
<reference evidence="1" key="1">
    <citation type="journal article" date="2013" name="Genome Biol.">
        <title>Reference genomes and transcriptomes of Nicotiana sylvestris and Nicotiana tomentosiformis.</title>
        <authorList>
            <person name="Sierro N."/>
            <person name="Battey J.N."/>
            <person name="Ouadi S."/>
            <person name="Bovet L."/>
            <person name="Goepfert S."/>
            <person name="Bakaher N."/>
            <person name="Peitsch M.C."/>
            <person name="Ivanov N.V."/>
        </authorList>
    </citation>
    <scope>NUCLEOTIDE SEQUENCE [LARGE SCALE GENOMIC DNA]</scope>
</reference>
<dbReference type="STRING" id="4096.A0A1U7XW00"/>
<dbReference type="KEGG" id="nsy:104238458"/>
<dbReference type="Gene3D" id="1.10.150.20">
    <property type="entry name" value="5' to 3' exonuclease, C-terminal subdomain"/>
    <property type="match status" value="1"/>
</dbReference>
<name>A0A1U7XW00_NICSY</name>